<evidence type="ECO:0000256" key="1">
    <source>
        <dbReference type="ARBA" id="ARBA00004567"/>
    </source>
</evidence>
<keyword evidence="10" id="KW-1185">Reference proteome</keyword>
<evidence type="ECO:0000256" key="7">
    <source>
        <dbReference type="ARBA" id="ARBA00023242"/>
    </source>
</evidence>
<dbReference type="InterPro" id="IPR019321">
    <property type="entry name" value="Nucleoporin_Nup88"/>
</dbReference>
<gene>
    <name evidence="9" type="ORF">HZH66_014915</name>
</gene>
<dbReference type="Proteomes" id="UP000614350">
    <property type="component" value="Unassembled WGS sequence"/>
</dbReference>
<dbReference type="EMBL" id="JACSEA010000023">
    <property type="protein sequence ID" value="KAF7379544.1"/>
    <property type="molecule type" value="Genomic_DNA"/>
</dbReference>
<evidence type="ECO:0000256" key="6">
    <source>
        <dbReference type="ARBA" id="ARBA00023132"/>
    </source>
</evidence>
<dbReference type="GO" id="GO:0006406">
    <property type="term" value="P:mRNA export from nucleus"/>
    <property type="evidence" value="ECO:0007669"/>
    <property type="project" value="TreeGrafter"/>
</dbReference>
<protein>
    <recommendedName>
        <fullName evidence="11">Nuclear pore complex protein Nup88</fullName>
    </recommendedName>
</protein>
<evidence type="ECO:0000313" key="10">
    <source>
        <dbReference type="Proteomes" id="UP000614350"/>
    </source>
</evidence>
<evidence type="ECO:0000256" key="8">
    <source>
        <dbReference type="SAM" id="Coils"/>
    </source>
</evidence>
<comment type="subcellular location">
    <subcellularLocation>
        <location evidence="1">Nucleus</location>
        <location evidence="1">Nuclear pore complex</location>
    </subcellularLocation>
</comment>
<reference evidence="9" key="1">
    <citation type="journal article" date="2020" name="G3 (Bethesda)">
        <title>High-Quality Assemblies for Three Invasive Social Wasps from the &lt;i&gt;Vespula&lt;/i&gt; Genus.</title>
        <authorList>
            <person name="Harrop T.W.R."/>
            <person name="Guhlin J."/>
            <person name="McLaughlin G.M."/>
            <person name="Permina E."/>
            <person name="Stockwell P."/>
            <person name="Gilligan J."/>
            <person name="Le Lec M.F."/>
            <person name="Gruber M.A.M."/>
            <person name="Quinn O."/>
            <person name="Lovegrove M."/>
            <person name="Duncan E.J."/>
            <person name="Remnant E.J."/>
            <person name="Van Eeckhoven J."/>
            <person name="Graham B."/>
            <person name="Knapp R.A."/>
            <person name="Langford K.W."/>
            <person name="Kronenberg Z."/>
            <person name="Press M.O."/>
            <person name="Eacker S.M."/>
            <person name="Wilson-Rankin E.E."/>
            <person name="Purcell J."/>
            <person name="Lester P.J."/>
            <person name="Dearden P.K."/>
        </authorList>
    </citation>
    <scope>NUCLEOTIDE SEQUENCE</scope>
    <source>
        <strain evidence="9">Marl-1</strain>
    </source>
</reference>
<name>A0A834J2W8_VESVU</name>
<keyword evidence="8" id="KW-0175">Coiled coil</keyword>
<dbReference type="PANTHER" id="PTHR13257:SF0">
    <property type="entry name" value="NUCLEAR PORE COMPLEX PROTEIN NUP88"/>
    <property type="match status" value="1"/>
</dbReference>
<keyword evidence="3" id="KW-0509">mRNA transport</keyword>
<evidence type="ECO:0000256" key="3">
    <source>
        <dbReference type="ARBA" id="ARBA00022816"/>
    </source>
</evidence>
<dbReference type="AlphaFoldDB" id="A0A834J2W8"/>
<evidence type="ECO:0008006" key="11">
    <source>
        <dbReference type="Google" id="ProtNLM"/>
    </source>
</evidence>
<keyword evidence="4" id="KW-0653">Protein transport</keyword>
<dbReference type="GO" id="GO:0005643">
    <property type="term" value="C:nuclear pore"/>
    <property type="evidence" value="ECO:0007669"/>
    <property type="project" value="UniProtKB-SubCell"/>
</dbReference>
<proteinExistence type="predicted"/>
<organism evidence="9 10">
    <name type="scientific">Vespula vulgaris</name>
    <name type="common">Yellow jacket</name>
    <name type="synonym">Wasp</name>
    <dbReference type="NCBI Taxonomy" id="7454"/>
    <lineage>
        <taxon>Eukaryota</taxon>
        <taxon>Metazoa</taxon>
        <taxon>Ecdysozoa</taxon>
        <taxon>Arthropoda</taxon>
        <taxon>Hexapoda</taxon>
        <taxon>Insecta</taxon>
        <taxon>Pterygota</taxon>
        <taxon>Neoptera</taxon>
        <taxon>Endopterygota</taxon>
        <taxon>Hymenoptera</taxon>
        <taxon>Apocrita</taxon>
        <taxon>Aculeata</taxon>
        <taxon>Vespoidea</taxon>
        <taxon>Vespidae</taxon>
        <taxon>Vespinae</taxon>
        <taxon>Vespula</taxon>
    </lineage>
</organism>
<keyword evidence="6" id="KW-0906">Nuclear pore complex</keyword>
<keyword evidence="7" id="KW-0539">Nucleus</keyword>
<comment type="caution">
    <text evidence="9">The sequence shown here is derived from an EMBL/GenBank/DDBJ whole genome shotgun (WGS) entry which is preliminary data.</text>
</comment>
<sequence length="682" mass="78162">MVERKGRRPKKNHSVAVIGVGERFASYTCLFPVRAVIKIKPENKQTLQPTDPPIFEVMNMFINETVTQVALWGNLGIAIMELPKRWGKDAGFQGGKDTILCASHCFGDFGATTEIRKARWHPGSTDDSHLLVLTSENIFRLYECEINRTPKLIKSWKVGRSPMSGSPSKIPNFASLGDTAVDFDFATPTLRRPELLVGKNINEAKNAIDWNQIEWPILVLRGNGEVLIVRDNVLYDNYDKPVVYGSLSMYPPTDDNYGIDSCSIMCIQTTPPIVVIAMCNGRIYHAILLKETLEEEENDKKTWSQYGSTYSLHTPEDALYIYECIEMELGLFFTDNDKKYNCPIHVHNDKGNKSRYFCSHNAGIHMVSLPMVSQLDDYINITNDKIEESFLPSLSNQSSSQYLICTRTKHTGKDEATPILGFGLIQEPCVLIALLHTGDVVDLSVIDLHYLPRIELPEPIVTSTKKVSKEPFDVYIKNLLKHETSQPITKLGNRSMTLRECVELLFHVTQIFRRQHFIRHDKAREEIGKKLRTLKALKTHLLKELDILMETKKELQQTAGRLAERYEDIKDKQEELARRAEEVLRLVNYKEPSMSAVEREEAEELRRMKDKIQDLKVRLEQLKKRAAQQTTFMENTEIVEKQKEIVFSKNQEEAIKENLTQMTKDIKNMVVQVKKLEDEVGI</sequence>
<evidence type="ECO:0000256" key="5">
    <source>
        <dbReference type="ARBA" id="ARBA00023010"/>
    </source>
</evidence>
<dbReference type="Pfam" id="PF10168">
    <property type="entry name" value="Nup88"/>
    <property type="match status" value="1"/>
</dbReference>
<dbReference type="GO" id="GO:0000056">
    <property type="term" value="P:ribosomal small subunit export from nucleus"/>
    <property type="evidence" value="ECO:0007669"/>
    <property type="project" value="InterPro"/>
</dbReference>
<keyword evidence="2" id="KW-0813">Transport</keyword>
<dbReference type="GO" id="GO:0000055">
    <property type="term" value="P:ribosomal large subunit export from nucleus"/>
    <property type="evidence" value="ECO:0007669"/>
    <property type="project" value="InterPro"/>
</dbReference>
<keyword evidence="5" id="KW-0811">Translocation</keyword>
<feature type="coiled-coil region" evidence="8">
    <location>
        <begin position="538"/>
        <end position="629"/>
    </location>
</feature>
<dbReference type="GO" id="GO:0006606">
    <property type="term" value="P:protein import into nucleus"/>
    <property type="evidence" value="ECO:0007669"/>
    <property type="project" value="TreeGrafter"/>
</dbReference>
<dbReference type="PANTHER" id="PTHR13257">
    <property type="entry name" value="NUCLEOPORIN NUP84-RELATED"/>
    <property type="match status" value="1"/>
</dbReference>
<evidence type="ECO:0000256" key="2">
    <source>
        <dbReference type="ARBA" id="ARBA00022448"/>
    </source>
</evidence>
<evidence type="ECO:0000313" key="9">
    <source>
        <dbReference type="EMBL" id="KAF7379544.1"/>
    </source>
</evidence>
<dbReference type="InterPro" id="IPR037700">
    <property type="entry name" value="NUP88/NUP82"/>
</dbReference>
<dbReference type="GO" id="GO:0017056">
    <property type="term" value="F:structural constituent of nuclear pore"/>
    <property type="evidence" value="ECO:0007669"/>
    <property type="project" value="InterPro"/>
</dbReference>
<evidence type="ECO:0000256" key="4">
    <source>
        <dbReference type="ARBA" id="ARBA00022927"/>
    </source>
</evidence>
<accession>A0A834J2W8</accession>